<keyword evidence="2" id="KW-0472">Membrane</keyword>
<evidence type="ECO:0000256" key="2">
    <source>
        <dbReference type="SAM" id="Phobius"/>
    </source>
</evidence>
<feature type="region of interest" description="Disordered" evidence="1">
    <location>
        <begin position="383"/>
        <end position="403"/>
    </location>
</feature>
<dbReference type="Pfam" id="PF06966">
    <property type="entry name" value="DUF1295"/>
    <property type="match status" value="1"/>
</dbReference>
<dbReference type="PANTHER" id="PTHR32251:SF17">
    <property type="entry name" value="STEROID 5-ALPHA REDUCTASE C-TERMINAL DOMAIN-CONTAINING PROTEIN"/>
    <property type="match status" value="1"/>
</dbReference>
<dbReference type="AlphaFoldDB" id="A0A813AQW2"/>
<dbReference type="InterPro" id="IPR010721">
    <property type="entry name" value="UstE-like"/>
</dbReference>
<reference evidence="3" key="1">
    <citation type="submission" date="2021-02" db="EMBL/GenBank/DDBJ databases">
        <authorList>
            <person name="Dougan E. K."/>
            <person name="Rhodes N."/>
            <person name="Thang M."/>
            <person name="Chan C."/>
        </authorList>
    </citation>
    <scope>NUCLEOTIDE SEQUENCE</scope>
</reference>
<organism evidence="3 4">
    <name type="scientific">Symbiodinium necroappetens</name>
    <dbReference type="NCBI Taxonomy" id="1628268"/>
    <lineage>
        <taxon>Eukaryota</taxon>
        <taxon>Sar</taxon>
        <taxon>Alveolata</taxon>
        <taxon>Dinophyceae</taxon>
        <taxon>Suessiales</taxon>
        <taxon>Symbiodiniaceae</taxon>
        <taxon>Symbiodinium</taxon>
    </lineage>
</organism>
<keyword evidence="2" id="KW-0812">Transmembrane</keyword>
<dbReference type="GO" id="GO:0016020">
    <property type="term" value="C:membrane"/>
    <property type="evidence" value="ECO:0007669"/>
    <property type="project" value="TreeGrafter"/>
</dbReference>
<dbReference type="EMBL" id="CAJNJA010062542">
    <property type="protein sequence ID" value="CAE7876764.1"/>
    <property type="molecule type" value="Genomic_DNA"/>
</dbReference>
<dbReference type="InterPro" id="IPR008775">
    <property type="entry name" value="Phytyl_CoA_dOase-like"/>
</dbReference>
<sequence length="821" mass="90783">MVLLILRPSLRGSTARSTPGITPAGRGSSLLERLTSRSSRSFPQWRPWLGSRSVSAKWVMRSSPIDAKPSKAKLVRGLVVTFLSLGVVVALTTNLDLPPSFGLIAFGLQWGFFLLQGWPQRSEKLYDASGSLTHLSIILAALLHDPVRSPRQILLSIFAVVWCTRLGTFLFNRISQDSKDSRFTELKEEFWSFSIAWNLQVLWVFLLELPVMLVNTSPQPPTGLWDVLGWSLWCSGFLLEAVADGQKFAFRGDPSNRGRFITTGLWRYSRHPNYFGEILMWIGLCTSFTSCVSCKAQLLAWISPAFNALLLIYVSGVPLLEKAGAKKWGQEPEYRHYMEDPALTDLLLSSDKMGPALDLGLNLVIFFALLAMAVCIFSVPGSDEKASKASSHRKRLADLGDEQESPLERGQRCFGTVQRYSERNGIGFIACAPCRAVYGRDVQLFQEDWEALQLTVGSAVSFLLSVEERFPCPKGRPWAADVQRVRAQLGSKSYVLGSAQLGQLRDSASLARQLAENPGRVAARVRHQLRARLHADGYLYLRSFLPEGTVGKARLSLLRQFQRAGLLADGCPPGQAVCGANIENGKPECFCSEEVLDVLNDGDLFQFLDSLFGDAVEVVFDSANLRAVKPGQGTGFHTDSVYMGKLMVPGRPPVLACWIALMPISLELGGLVLCRGSNSHPGFETLRRTYGELDLDENDIGGTGWFSEDPEEVSKLGGLWETAAYGAGDVVLFTMHTIHGSSTNRTDSWRLSVDFRVQPCHAPPTLVSQNKGRWSRLRHSRSDFPRSMDEAKTAWNLHEAARGSKRPAAEPPATQRKRLCA</sequence>
<keyword evidence="4" id="KW-1185">Reference proteome</keyword>
<protein>
    <recommendedName>
        <fullName evidence="5">Steroid 5-alpha reductase C-terminal domain-containing protein</fullName>
    </recommendedName>
</protein>
<feature type="transmembrane region" description="Helical" evidence="2">
    <location>
        <begin position="298"/>
        <end position="320"/>
    </location>
</feature>
<feature type="region of interest" description="Disordered" evidence="1">
    <location>
        <begin position="799"/>
        <end position="821"/>
    </location>
</feature>
<accession>A0A813AQW2</accession>
<gene>
    <name evidence="3" type="ORF">SNEC2469_LOCUS28606</name>
</gene>
<feature type="transmembrane region" description="Helical" evidence="2">
    <location>
        <begin position="359"/>
        <end position="379"/>
    </location>
</feature>
<evidence type="ECO:0008006" key="5">
    <source>
        <dbReference type="Google" id="ProtNLM"/>
    </source>
</evidence>
<dbReference type="OrthoDB" id="201504at2759"/>
<dbReference type="Proteomes" id="UP000601435">
    <property type="component" value="Unassembled WGS sequence"/>
</dbReference>
<keyword evidence="2" id="KW-1133">Transmembrane helix</keyword>
<dbReference type="Gene3D" id="2.60.120.620">
    <property type="entry name" value="q2cbj1_9rhob like domain"/>
    <property type="match status" value="1"/>
</dbReference>
<evidence type="ECO:0000313" key="4">
    <source>
        <dbReference type="Proteomes" id="UP000601435"/>
    </source>
</evidence>
<dbReference type="Gene3D" id="1.20.120.1630">
    <property type="match status" value="1"/>
</dbReference>
<name>A0A813AQW2_9DINO</name>
<dbReference type="PROSITE" id="PS50244">
    <property type="entry name" value="S5A_REDUCTASE"/>
    <property type="match status" value="1"/>
</dbReference>
<evidence type="ECO:0000313" key="3">
    <source>
        <dbReference type="EMBL" id="CAE7876764.1"/>
    </source>
</evidence>
<dbReference type="PANTHER" id="PTHR32251">
    <property type="entry name" value="3-OXO-5-ALPHA-STEROID 4-DEHYDROGENASE"/>
    <property type="match status" value="1"/>
</dbReference>
<dbReference type="Pfam" id="PF05721">
    <property type="entry name" value="PhyH"/>
    <property type="match status" value="1"/>
</dbReference>
<evidence type="ECO:0000256" key="1">
    <source>
        <dbReference type="SAM" id="MobiDB-lite"/>
    </source>
</evidence>
<proteinExistence type="predicted"/>
<comment type="caution">
    <text evidence="3">The sequence shown here is derived from an EMBL/GenBank/DDBJ whole genome shotgun (WGS) entry which is preliminary data.</text>
</comment>
<dbReference type="SUPFAM" id="SSF51197">
    <property type="entry name" value="Clavaminate synthase-like"/>
    <property type="match status" value="1"/>
</dbReference>